<organism evidence="1">
    <name type="scientific">bioreactor metagenome</name>
    <dbReference type="NCBI Taxonomy" id="1076179"/>
    <lineage>
        <taxon>unclassified sequences</taxon>
        <taxon>metagenomes</taxon>
        <taxon>ecological metagenomes</taxon>
    </lineage>
</organism>
<comment type="caution">
    <text evidence="1">The sequence shown here is derived from an EMBL/GenBank/DDBJ whole genome shotgun (WGS) entry which is preliminary data.</text>
</comment>
<sequence>MLVDGILDIGERLRGKALKALYLHMVAHQYRADAPVRRVLSDREMESDIAVGDA</sequence>
<dbReference type="AlphaFoldDB" id="A0A645FTT3"/>
<dbReference type="EMBL" id="VSSQ01065097">
    <property type="protein sequence ID" value="MPN17871.1"/>
    <property type="molecule type" value="Genomic_DNA"/>
</dbReference>
<reference evidence="1" key="1">
    <citation type="submission" date="2019-08" db="EMBL/GenBank/DDBJ databases">
        <authorList>
            <person name="Kucharzyk K."/>
            <person name="Murdoch R.W."/>
            <person name="Higgins S."/>
            <person name="Loffler F."/>
        </authorList>
    </citation>
    <scope>NUCLEOTIDE SEQUENCE</scope>
</reference>
<gene>
    <name evidence="1" type="ORF">SDC9_165226</name>
</gene>
<evidence type="ECO:0000313" key="1">
    <source>
        <dbReference type="EMBL" id="MPN17871.1"/>
    </source>
</evidence>
<proteinExistence type="predicted"/>
<protein>
    <submittedName>
        <fullName evidence="1">Uncharacterized protein</fullName>
    </submittedName>
</protein>
<name>A0A645FTT3_9ZZZZ</name>
<accession>A0A645FTT3</accession>